<reference evidence="1 2" key="1">
    <citation type="submission" date="2018-12" db="EMBL/GenBank/DDBJ databases">
        <title>Venturia inaequalis Genome Resource.</title>
        <authorList>
            <person name="Lichtner F.J."/>
        </authorList>
    </citation>
    <scope>NUCLEOTIDE SEQUENCE [LARGE SCALE GENOMIC DNA]</scope>
    <source>
        <strain evidence="1 2">120213</strain>
    </source>
</reference>
<protein>
    <submittedName>
        <fullName evidence="1">Uncharacterized protein</fullName>
    </submittedName>
</protein>
<dbReference type="AlphaFoldDB" id="A0A8H3U376"/>
<dbReference type="EMBL" id="WNWS01001884">
    <property type="protein sequence ID" value="KAE9961444.1"/>
    <property type="molecule type" value="Genomic_DNA"/>
</dbReference>
<evidence type="ECO:0000313" key="1">
    <source>
        <dbReference type="EMBL" id="KAE9961444.1"/>
    </source>
</evidence>
<accession>A0A8H3U376</accession>
<gene>
    <name evidence="1" type="ORF">EG328_003007</name>
</gene>
<evidence type="ECO:0000313" key="2">
    <source>
        <dbReference type="Proteomes" id="UP000447873"/>
    </source>
</evidence>
<name>A0A8H3U376_VENIN</name>
<organism evidence="1 2">
    <name type="scientific">Venturia inaequalis</name>
    <name type="common">Apple scab fungus</name>
    <dbReference type="NCBI Taxonomy" id="5025"/>
    <lineage>
        <taxon>Eukaryota</taxon>
        <taxon>Fungi</taxon>
        <taxon>Dikarya</taxon>
        <taxon>Ascomycota</taxon>
        <taxon>Pezizomycotina</taxon>
        <taxon>Dothideomycetes</taxon>
        <taxon>Pleosporomycetidae</taxon>
        <taxon>Venturiales</taxon>
        <taxon>Venturiaceae</taxon>
        <taxon>Venturia</taxon>
    </lineage>
</organism>
<sequence>MPLPKIFTKAQKTSFNDRAIKDKKGMTKAKMTNTTSSKPKKTASLLSLPRELRQQILILEFNAYVPLEVTYRRRGETLVYIDKLAELYKRAIPECVNDVDYVAKKANEAVEDLLGNLDYYC</sequence>
<dbReference type="Proteomes" id="UP000447873">
    <property type="component" value="Unassembled WGS sequence"/>
</dbReference>
<comment type="caution">
    <text evidence="1">The sequence shown here is derived from an EMBL/GenBank/DDBJ whole genome shotgun (WGS) entry which is preliminary data.</text>
</comment>
<proteinExistence type="predicted"/>